<evidence type="ECO:0000313" key="1">
    <source>
        <dbReference type="EMBL" id="MEW9500954.1"/>
    </source>
</evidence>
<reference evidence="1 2" key="1">
    <citation type="journal article" date="1979" name="Int. J. Syst. Evol. Microbiol.">
        <title>Bacillus globisporus subsp. marinus subsp. nov.</title>
        <authorList>
            <person name="Liu H."/>
        </authorList>
    </citation>
    <scope>NUCLEOTIDE SEQUENCE [LARGE SCALE GENOMIC DNA]</scope>
    <source>
        <strain evidence="1 2">DSM 1297</strain>
    </source>
</reference>
<accession>A0ABV3Q0T4</accession>
<dbReference type="Proteomes" id="UP001556040">
    <property type="component" value="Unassembled WGS sequence"/>
</dbReference>
<name>A0ABV3Q0T4_9BACL</name>
<dbReference type="EMBL" id="JBFMIA010000002">
    <property type="protein sequence ID" value="MEW9500954.1"/>
    <property type="molecule type" value="Genomic_DNA"/>
</dbReference>
<sequence>MNGQPQQSVQLTSTYDPYLYQTLSDLMGNEIVVQTTKNTLQGTLSGVTPDHIVININRTPFFVRIQRIVWVSPS</sequence>
<comment type="caution">
    <text evidence="1">The sequence shown here is derived from an EMBL/GenBank/DDBJ whole genome shotgun (WGS) entry which is preliminary data.</text>
</comment>
<dbReference type="Pfam" id="PF10842">
    <property type="entry name" value="DUF2642"/>
    <property type="match status" value="1"/>
</dbReference>
<dbReference type="InterPro" id="IPR020139">
    <property type="entry name" value="DUF2642"/>
</dbReference>
<dbReference type="RefSeq" id="WP_367778299.1">
    <property type="nucleotide sequence ID" value="NZ_JBFMIA010000002.1"/>
</dbReference>
<evidence type="ECO:0000313" key="2">
    <source>
        <dbReference type="Proteomes" id="UP001556040"/>
    </source>
</evidence>
<proteinExistence type="predicted"/>
<organism evidence="1 2">
    <name type="scientific">Jeotgalibacillus marinus</name>
    <dbReference type="NCBI Taxonomy" id="86667"/>
    <lineage>
        <taxon>Bacteria</taxon>
        <taxon>Bacillati</taxon>
        <taxon>Bacillota</taxon>
        <taxon>Bacilli</taxon>
        <taxon>Bacillales</taxon>
        <taxon>Caryophanaceae</taxon>
        <taxon>Jeotgalibacillus</taxon>
    </lineage>
</organism>
<keyword evidence="2" id="KW-1185">Reference proteome</keyword>
<gene>
    <name evidence="1" type="ORF">AB1471_03950</name>
</gene>
<protein>
    <submittedName>
        <fullName evidence="1">YuzF family protein</fullName>
    </submittedName>
</protein>